<evidence type="ECO:0000313" key="4">
    <source>
        <dbReference type="Proteomes" id="UP000727962"/>
    </source>
</evidence>
<dbReference type="Proteomes" id="UP000727962">
    <property type="component" value="Unassembled WGS sequence"/>
</dbReference>
<dbReference type="EMBL" id="JACOSL010000003">
    <property type="protein sequence ID" value="MBI1755555.1"/>
    <property type="molecule type" value="Genomic_DNA"/>
</dbReference>
<dbReference type="AlphaFoldDB" id="A0A931LQE7"/>
<feature type="domain" description="Putative zinc-finger" evidence="2">
    <location>
        <begin position="7"/>
        <end position="41"/>
    </location>
</feature>
<name>A0A931LQE7_FIMGI</name>
<dbReference type="InterPro" id="IPR041916">
    <property type="entry name" value="Anti_sigma_zinc_sf"/>
</dbReference>
<evidence type="ECO:0000256" key="1">
    <source>
        <dbReference type="SAM" id="Phobius"/>
    </source>
</evidence>
<feature type="transmembrane region" description="Helical" evidence="1">
    <location>
        <begin position="90"/>
        <end position="110"/>
    </location>
</feature>
<dbReference type="Gene3D" id="1.10.10.1320">
    <property type="entry name" value="Anti-sigma factor, zinc-finger domain"/>
    <property type="match status" value="1"/>
</dbReference>
<sequence>MSFNVTCKHVSNSLSAYLDRELAGGESLRIRAHVESCRACRDEFESLRELKNRLSSMEPALPPDDFEERLILAVGANSPRMLRARQPSSTRLFLGVATLAAAMTLVAISFRQPAAPLHRAATSVAKNDGLALEIEGDQIYAAESDPLSGGHVLLAADNNSR</sequence>
<dbReference type="Pfam" id="PF13490">
    <property type="entry name" value="zf-HC2"/>
    <property type="match status" value="1"/>
</dbReference>
<accession>A0A931LQE7</accession>
<dbReference type="InterPro" id="IPR027383">
    <property type="entry name" value="Znf_put"/>
</dbReference>
<keyword evidence="1" id="KW-0812">Transmembrane</keyword>
<proteinExistence type="predicted"/>
<evidence type="ECO:0000259" key="2">
    <source>
        <dbReference type="Pfam" id="PF13490"/>
    </source>
</evidence>
<keyword evidence="1" id="KW-0472">Membrane</keyword>
<evidence type="ECO:0000313" key="3">
    <source>
        <dbReference type="EMBL" id="MBI1755555.1"/>
    </source>
</evidence>
<keyword evidence="1" id="KW-1133">Transmembrane helix</keyword>
<organism evidence="3 4">
    <name type="scientific">Fimbriimonas ginsengisoli</name>
    <dbReference type="NCBI Taxonomy" id="1005039"/>
    <lineage>
        <taxon>Bacteria</taxon>
        <taxon>Bacillati</taxon>
        <taxon>Armatimonadota</taxon>
        <taxon>Fimbriimonadia</taxon>
        <taxon>Fimbriimonadales</taxon>
        <taxon>Fimbriimonadaceae</taxon>
        <taxon>Fimbriimonas</taxon>
    </lineage>
</organism>
<comment type="caution">
    <text evidence="3">The sequence shown here is derived from an EMBL/GenBank/DDBJ whole genome shotgun (WGS) entry which is preliminary data.</text>
</comment>
<protein>
    <submittedName>
        <fullName evidence="3">Zf-HC2 domain-containing protein</fullName>
    </submittedName>
</protein>
<reference evidence="3" key="1">
    <citation type="submission" date="2020-07" db="EMBL/GenBank/DDBJ databases">
        <title>Huge and variable diversity of episymbiotic CPR bacteria and DPANN archaea in groundwater ecosystems.</title>
        <authorList>
            <person name="He C.Y."/>
            <person name="Keren R."/>
            <person name="Whittaker M."/>
            <person name="Farag I.F."/>
            <person name="Doudna J."/>
            <person name="Cate J.H.D."/>
            <person name="Banfield J.F."/>
        </authorList>
    </citation>
    <scope>NUCLEOTIDE SEQUENCE</scope>
    <source>
        <strain evidence="3">NC_groundwater_17_Pr7_B-0.1um_64_12</strain>
    </source>
</reference>
<gene>
    <name evidence="3" type="ORF">HYR64_00420</name>
</gene>